<evidence type="ECO:0000259" key="3">
    <source>
        <dbReference type="Pfam" id="PF01467"/>
    </source>
</evidence>
<dbReference type="Pfam" id="PF01467">
    <property type="entry name" value="CTP_transf_like"/>
    <property type="match status" value="1"/>
</dbReference>
<evidence type="ECO:0000256" key="2">
    <source>
        <dbReference type="ARBA" id="ARBA00022695"/>
    </source>
</evidence>
<keyword evidence="2 4" id="KW-0548">Nucleotidyltransferase</keyword>
<sequence>MNFIKTTMGLLPYKQRCFNINEAHLDDEVMTSCFRILYTHFNKLGINWGPAFSSLIGIVRNDGYLSWANNLCIYILKEDEERFKDELWAIIADGFEVIRYERRGLYYLRKDKQYIKIFILRKIASNVRHTGGSDFIFEQYLQDTTKWEFRGMMLNVPSELDEYLTFQYGNWVVPIQYKNKQVVRIFTYFSQRLQDLLPSSVYYKWMIVHRQKDFKRFKVLCEKNGKALPDNVELTYVKQRKHKKVLTVGVYDLIHKGHAELFRRTKGLGDYLVVAVQDGGWVNKYKDAKLLNSTEDRCLMVQSIRYVDEVVVYTDVDELVKNIDFDIFVTGPDQIHAGFQRAMKWCEENGKEHLVLGRTDGVSSSELKAKISSKTNSK</sequence>
<dbReference type="RefSeq" id="WP_117988872.1">
    <property type="nucleotide sequence ID" value="NZ_CABMFG010000098.1"/>
</dbReference>
<dbReference type="PANTHER" id="PTHR43793:SF1">
    <property type="entry name" value="FAD SYNTHASE"/>
    <property type="match status" value="1"/>
</dbReference>
<dbReference type="SUPFAM" id="SSF52374">
    <property type="entry name" value="Nucleotidylyl transferase"/>
    <property type="match status" value="1"/>
</dbReference>
<keyword evidence="1 4" id="KW-0808">Transferase</keyword>
<dbReference type="AlphaFoldDB" id="A0A413GIC1"/>
<dbReference type="EMBL" id="QSCF01000098">
    <property type="protein sequence ID" value="RGX70919.1"/>
    <property type="molecule type" value="Genomic_DNA"/>
</dbReference>
<feature type="domain" description="Cytidyltransferase-like" evidence="3">
    <location>
        <begin position="246"/>
        <end position="369"/>
    </location>
</feature>
<dbReference type="Proteomes" id="UP000286075">
    <property type="component" value="Unassembled WGS sequence"/>
</dbReference>
<protein>
    <submittedName>
        <fullName evidence="4">Glycerol-3-phosphate cytidylyltransferase</fullName>
    </submittedName>
</protein>
<reference evidence="4 5" key="1">
    <citation type="submission" date="2018-08" db="EMBL/GenBank/DDBJ databases">
        <title>A genome reference for cultivated species of the human gut microbiota.</title>
        <authorList>
            <person name="Zou Y."/>
            <person name="Xue W."/>
            <person name="Luo G."/>
        </authorList>
    </citation>
    <scope>NUCLEOTIDE SEQUENCE [LARGE SCALE GENOMIC DNA]</scope>
    <source>
        <strain evidence="4 5">OF03-9BH</strain>
    </source>
</reference>
<dbReference type="PANTHER" id="PTHR43793">
    <property type="entry name" value="FAD SYNTHASE"/>
    <property type="match status" value="1"/>
</dbReference>
<dbReference type="OrthoDB" id="9795543at2"/>
<gene>
    <name evidence="4" type="ORF">DXA68_24135</name>
</gene>
<evidence type="ECO:0000256" key="1">
    <source>
        <dbReference type="ARBA" id="ARBA00022679"/>
    </source>
</evidence>
<name>A0A413GIC1_9BACE</name>
<dbReference type="NCBIfam" id="TIGR00125">
    <property type="entry name" value="cyt_tran_rel"/>
    <property type="match status" value="1"/>
</dbReference>
<dbReference type="InterPro" id="IPR014729">
    <property type="entry name" value="Rossmann-like_a/b/a_fold"/>
</dbReference>
<accession>A0A413GIC1</accession>
<dbReference type="Gene3D" id="3.40.50.620">
    <property type="entry name" value="HUPs"/>
    <property type="match status" value="1"/>
</dbReference>
<proteinExistence type="predicted"/>
<dbReference type="GO" id="GO:0016779">
    <property type="term" value="F:nucleotidyltransferase activity"/>
    <property type="evidence" value="ECO:0007669"/>
    <property type="project" value="UniProtKB-KW"/>
</dbReference>
<dbReference type="InterPro" id="IPR004821">
    <property type="entry name" value="Cyt_trans-like"/>
</dbReference>
<evidence type="ECO:0000313" key="5">
    <source>
        <dbReference type="Proteomes" id="UP000286075"/>
    </source>
</evidence>
<evidence type="ECO:0000313" key="4">
    <source>
        <dbReference type="EMBL" id="RGX70919.1"/>
    </source>
</evidence>
<comment type="caution">
    <text evidence="4">The sequence shown here is derived from an EMBL/GenBank/DDBJ whole genome shotgun (WGS) entry which is preliminary data.</text>
</comment>
<dbReference type="InterPro" id="IPR050385">
    <property type="entry name" value="Archaeal_FAD_synthase"/>
</dbReference>
<organism evidence="4 5">
    <name type="scientific">Bacteroides stercorirosoris</name>
    <dbReference type="NCBI Taxonomy" id="871324"/>
    <lineage>
        <taxon>Bacteria</taxon>
        <taxon>Pseudomonadati</taxon>
        <taxon>Bacteroidota</taxon>
        <taxon>Bacteroidia</taxon>
        <taxon>Bacteroidales</taxon>
        <taxon>Bacteroidaceae</taxon>
        <taxon>Bacteroides</taxon>
    </lineage>
</organism>